<comment type="caution">
    <text evidence="4">The sequence shown here is derived from an EMBL/GenBank/DDBJ whole genome shotgun (WGS) entry which is preliminary data.</text>
</comment>
<dbReference type="Pfam" id="PF21797">
    <property type="entry name" value="CycT2-like_C"/>
    <property type="match status" value="1"/>
</dbReference>
<comment type="similarity">
    <text evidence="2">Belongs to the cyclin family.</text>
</comment>
<dbReference type="AlphaFoldDB" id="A0A8T0FBU6"/>
<protein>
    <submittedName>
        <fullName evidence="4">Cyclin-T2 like protein</fullName>
    </submittedName>
</protein>
<dbReference type="InterPro" id="IPR006671">
    <property type="entry name" value="Cyclin_N"/>
</dbReference>
<evidence type="ECO:0000313" key="5">
    <source>
        <dbReference type="Proteomes" id="UP000807504"/>
    </source>
</evidence>
<evidence type="ECO:0000256" key="2">
    <source>
        <dbReference type="RuleBase" id="RU000383"/>
    </source>
</evidence>
<evidence type="ECO:0000256" key="1">
    <source>
        <dbReference type="ARBA" id="ARBA00023127"/>
    </source>
</evidence>
<dbReference type="PANTHER" id="PTHR10026">
    <property type="entry name" value="CYCLIN"/>
    <property type="match status" value="1"/>
</dbReference>
<dbReference type="InterPro" id="IPR036915">
    <property type="entry name" value="Cyclin-like_sf"/>
</dbReference>
<dbReference type="GO" id="GO:0006357">
    <property type="term" value="P:regulation of transcription by RNA polymerase II"/>
    <property type="evidence" value="ECO:0007669"/>
    <property type="project" value="InterPro"/>
</dbReference>
<reference evidence="4" key="2">
    <citation type="submission" date="2020-06" db="EMBL/GenBank/DDBJ databases">
        <authorList>
            <person name="Sheffer M."/>
        </authorList>
    </citation>
    <scope>NUCLEOTIDE SEQUENCE</scope>
</reference>
<feature type="domain" description="Cyclin-like" evidence="3">
    <location>
        <begin position="96"/>
        <end position="195"/>
    </location>
</feature>
<keyword evidence="5" id="KW-1185">Reference proteome</keyword>
<name>A0A8T0FBU6_ARGBR</name>
<dbReference type="CDD" id="cd20539">
    <property type="entry name" value="CYCLIN_CCNT_rpt2"/>
    <property type="match status" value="1"/>
</dbReference>
<dbReference type="InterPro" id="IPR013763">
    <property type="entry name" value="Cyclin-like_dom"/>
</dbReference>
<dbReference type="Gene3D" id="1.10.472.10">
    <property type="entry name" value="Cyclin-like"/>
    <property type="match status" value="2"/>
</dbReference>
<proteinExistence type="inferred from homology"/>
<dbReference type="InterPro" id="IPR043198">
    <property type="entry name" value="Cyclin/Ssn8"/>
</dbReference>
<dbReference type="SMART" id="SM00385">
    <property type="entry name" value="CYCLIN"/>
    <property type="match status" value="1"/>
</dbReference>
<evidence type="ECO:0000313" key="4">
    <source>
        <dbReference type="EMBL" id="KAF8788737.1"/>
    </source>
</evidence>
<dbReference type="Pfam" id="PF00134">
    <property type="entry name" value="Cyclin_N"/>
    <property type="match status" value="1"/>
</dbReference>
<gene>
    <name evidence="4" type="ORF">HNY73_006743</name>
</gene>
<reference evidence="4" key="1">
    <citation type="journal article" date="2020" name="bioRxiv">
        <title>Chromosome-level reference genome of the European wasp spider Argiope bruennichi: a resource for studies on range expansion and evolutionary adaptation.</title>
        <authorList>
            <person name="Sheffer M.M."/>
            <person name="Hoppe A."/>
            <person name="Krehenwinkel H."/>
            <person name="Uhl G."/>
            <person name="Kuss A.W."/>
            <person name="Jensen L."/>
            <person name="Jensen C."/>
            <person name="Gillespie R.G."/>
            <person name="Hoff K.J."/>
            <person name="Prost S."/>
        </authorList>
    </citation>
    <scope>NUCLEOTIDE SEQUENCE</scope>
</reference>
<keyword evidence="1 2" id="KW-0195">Cyclin</keyword>
<dbReference type="SUPFAM" id="SSF47954">
    <property type="entry name" value="Cyclin-like"/>
    <property type="match status" value="2"/>
</dbReference>
<dbReference type="Proteomes" id="UP000807504">
    <property type="component" value="Unassembled WGS sequence"/>
</dbReference>
<organism evidence="4 5">
    <name type="scientific">Argiope bruennichi</name>
    <name type="common">Wasp spider</name>
    <name type="synonym">Aranea bruennichi</name>
    <dbReference type="NCBI Taxonomy" id="94029"/>
    <lineage>
        <taxon>Eukaryota</taxon>
        <taxon>Metazoa</taxon>
        <taxon>Ecdysozoa</taxon>
        <taxon>Arthropoda</taxon>
        <taxon>Chelicerata</taxon>
        <taxon>Arachnida</taxon>
        <taxon>Araneae</taxon>
        <taxon>Araneomorphae</taxon>
        <taxon>Entelegynae</taxon>
        <taxon>Araneoidea</taxon>
        <taxon>Araneidae</taxon>
        <taxon>Argiope</taxon>
    </lineage>
</organism>
<accession>A0A8T0FBU6</accession>
<dbReference type="GO" id="GO:0016538">
    <property type="term" value="F:cyclin-dependent protein serine/threonine kinase regulator activity"/>
    <property type="evidence" value="ECO:0007669"/>
    <property type="project" value="InterPro"/>
</dbReference>
<sequence>MSKRRKCLTVLEISEMMQTISDTDSEADSDSNDSDTIIYYRTLLNNALIFRENEVADMMNHESRWYFSTEEMSHSPNMKLLQHPIKELLFRQSAATFIQHIGQKLNLSQLCICTATVYIHRFYMFFSLEDVDTNKLSMVSLFLAGKTQNEFRKLEHIIKVAHAHMNPLFPVIDVQSEDYLLLKDELIFLETILLQVLGFEVEIELPHPYIVKICQLIKGSKELAIRSYILATSSIMASTLCLQYNPKIVACVCINLGARWSRVEIDSGSEKHPWFYYVDSTLNAEFLNELTDELGKTILKNLISMNSPVLTLTEMPSIPEEVIVPGVSNVKEIVVKIPRDFVIVK</sequence>
<dbReference type="EMBL" id="JABXBU010000012">
    <property type="protein sequence ID" value="KAF8788737.1"/>
    <property type="molecule type" value="Genomic_DNA"/>
</dbReference>
<evidence type="ECO:0000259" key="3">
    <source>
        <dbReference type="SMART" id="SM00385"/>
    </source>
</evidence>